<dbReference type="Gramene" id="KFK22005">
    <property type="protein sequence ID" value="KFK22005"/>
    <property type="gene ID" value="AALP_AAs72293U000100"/>
</dbReference>
<dbReference type="EMBL" id="KL993713">
    <property type="protein sequence ID" value="KFK22005.1"/>
    <property type="molecule type" value="Genomic_DNA"/>
</dbReference>
<sequence length="33" mass="3784">MRGDDLHYEEKGIHGFEETGSDPRATRLKLNPN</sequence>
<protein>
    <submittedName>
        <fullName evidence="2">Uncharacterized protein</fullName>
    </submittedName>
</protein>
<dbReference type="Proteomes" id="UP000029120">
    <property type="component" value="Unassembled WGS sequence"/>
</dbReference>
<gene>
    <name evidence="2" type="ORF">AALP_AAs72293U000100</name>
</gene>
<proteinExistence type="predicted"/>
<evidence type="ECO:0000313" key="2">
    <source>
        <dbReference type="EMBL" id="KFK22005.1"/>
    </source>
</evidence>
<feature type="region of interest" description="Disordered" evidence="1">
    <location>
        <begin position="1"/>
        <end position="33"/>
    </location>
</feature>
<dbReference type="AlphaFoldDB" id="A0A087FWK3"/>
<name>A0A087FWK3_ARAAL</name>
<reference evidence="3" key="1">
    <citation type="journal article" date="2015" name="Nat. Plants">
        <title>Genome expansion of Arabis alpina linked with retrotransposition and reduced symmetric DNA methylation.</title>
        <authorList>
            <person name="Willing E.M."/>
            <person name="Rawat V."/>
            <person name="Mandakova T."/>
            <person name="Maumus F."/>
            <person name="James G.V."/>
            <person name="Nordstroem K.J."/>
            <person name="Becker C."/>
            <person name="Warthmann N."/>
            <person name="Chica C."/>
            <person name="Szarzynska B."/>
            <person name="Zytnicki M."/>
            <person name="Albani M.C."/>
            <person name="Kiefer C."/>
            <person name="Bergonzi S."/>
            <person name="Castaings L."/>
            <person name="Mateos J.L."/>
            <person name="Berns M.C."/>
            <person name="Bujdoso N."/>
            <person name="Piofczyk T."/>
            <person name="de Lorenzo L."/>
            <person name="Barrero-Sicilia C."/>
            <person name="Mateos I."/>
            <person name="Piednoel M."/>
            <person name="Hagmann J."/>
            <person name="Chen-Min-Tao R."/>
            <person name="Iglesias-Fernandez R."/>
            <person name="Schuster S.C."/>
            <person name="Alonso-Blanco C."/>
            <person name="Roudier F."/>
            <person name="Carbonero P."/>
            <person name="Paz-Ares J."/>
            <person name="Davis S.J."/>
            <person name="Pecinka A."/>
            <person name="Quesneville H."/>
            <person name="Colot V."/>
            <person name="Lysak M.A."/>
            <person name="Weigel D."/>
            <person name="Coupland G."/>
            <person name="Schneeberger K."/>
        </authorList>
    </citation>
    <scope>NUCLEOTIDE SEQUENCE [LARGE SCALE GENOMIC DNA]</scope>
    <source>
        <strain evidence="3">cv. Pajares</strain>
    </source>
</reference>
<keyword evidence="3" id="KW-1185">Reference proteome</keyword>
<evidence type="ECO:0000313" key="3">
    <source>
        <dbReference type="Proteomes" id="UP000029120"/>
    </source>
</evidence>
<evidence type="ECO:0000256" key="1">
    <source>
        <dbReference type="SAM" id="MobiDB-lite"/>
    </source>
</evidence>
<feature type="compositionally biased region" description="Basic and acidic residues" evidence="1">
    <location>
        <begin position="1"/>
        <end position="17"/>
    </location>
</feature>
<organism evidence="2 3">
    <name type="scientific">Arabis alpina</name>
    <name type="common">Alpine rock-cress</name>
    <dbReference type="NCBI Taxonomy" id="50452"/>
    <lineage>
        <taxon>Eukaryota</taxon>
        <taxon>Viridiplantae</taxon>
        <taxon>Streptophyta</taxon>
        <taxon>Embryophyta</taxon>
        <taxon>Tracheophyta</taxon>
        <taxon>Spermatophyta</taxon>
        <taxon>Magnoliopsida</taxon>
        <taxon>eudicotyledons</taxon>
        <taxon>Gunneridae</taxon>
        <taxon>Pentapetalae</taxon>
        <taxon>rosids</taxon>
        <taxon>malvids</taxon>
        <taxon>Brassicales</taxon>
        <taxon>Brassicaceae</taxon>
        <taxon>Arabideae</taxon>
        <taxon>Arabis</taxon>
    </lineage>
</organism>
<accession>A0A087FWK3</accession>